<name>A0ABN8TRJ4_9VIBR</name>
<feature type="domain" description="DUF6602" evidence="1">
    <location>
        <begin position="37"/>
        <end position="136"/>
    </location>
</feature>
<evidence type="ECO:0000313" key="2">
    <source>
        <dbReference type="EMBL" id="CAH8207157.1"/>
    </source>
</evidence>
<dbReference type="EMBL" id="CALYLK010000088">
    <property type="protein sequence ID" value="CAH8207157.1"/>
    <property type="molecule type" value="Genomic_DNA"/>
</dbReference>
<sequence length="284" mass="31778">MSSNIIGKLLEAQIQTFVNDFSNNAQNVFFDESIGRLIHPGEFGMHRESCIRSFLNTFLPNIYGVSQGFVIGQDGSVSHQCDVIIYHAEFTPYFHTPEGQRFFPIESVIAVGEVKSKVDGSVLDDALEKLCNIKRMRDSITHASVATSRPSGRTSFDPQSNCRDQVVTFLLCEEVECMNSTLVGRILKEWNGSEARHRVNMVASIKSGTYLYKDSNSRPWMYPIEPDGSELSVRLMTPISANSHIAAFIRYLILAIEDTTVLYPELTLHLRELLGCNVTDLASS</sequence>
<proteinExistence type="predicted"/>
<dbReference type="CDD" id="cd21173">
    <property type="entry name" value="NucC-like"/>
    <property type="match status" value="1"/>
</dbReference>
<comment type="caution">
    <text evidence="2">The sequence shown here is derived from an EMBL/GenBank/DDBJ whole genome shotgun (WGS) entry which is preliminary data.</text>
</comment>
<keyword evidence="3" id="KW-1185">Reference proteome</keyword>
<reference evidence="2" key="1">
    <citation type="submission" date="2022-06" db="EMBL/GenBank/DDBJ databases">
        <authorList>
            <person name="Goudenege D."/>
            <person name="Le Roux F."/>
        </authorList>
    </citation>
    <scope>NUCLEOTIDE SEQUENCE</scope>
    <source>
        <strain evidence="2">12-063</strain>
    </source>
</reference>
<dbReference type="Pfam" id="PF20247">
    <property type="entry name" value="DUF6602"/>
    <property type="match status" value="1"/>
</dbReference>
<dbReference type="Proteomes" id="UP001152658">
    <property type="component" value="Unassembled WGS sequence"/>
</dbReference>
<dbReference type="InterPro" id="IPR046537">
    <property type="entry name" value="DUF6602"/>
</dbReference>
<evidence type="ECO:0000259" key="1">
    <source>
        <dbReference type="Pfam" id="PF20247"/>
    </source>
</evidence>
<organism evidence="2 3">
    <name type="scientific">Vibrio aestuarianus</name>
    <dbReference type="NCBI Taxonomy" id="28171"/>
    <lineage>
        <taxon>Bacteria</taxon>
        <taxon>Pseudomonadati</taxon>
        <taxon>Pseudomonadota</taxon>
        <taxon>Gammaproteobacteria</taxon>
        <taxon>Vibrionales</taxon>
        <taxon>Vibrionaceae</taxon>
        <taxon>Vibrio</taxon>
    </lineage>
</organism>
<gene>
    <name evidence="2" type="ORF">VAE063_510001</name>
</gene>
<dbReference type="RefSeq" id="WP_171375586.1">
    <property type="nucleotide sequence ID" value="NZ_CALYLA010000013.1"/>
</dbReference>
<accession>A0ABN8TRJ4</accession>
<protein>
    <recommendedName>
        <fullName evidence="1">DUF6602 domain-containing protein</fullName>
    </recommendedName>
</protein>
<evidence type="ECO:0000313" key="3">
    <source>
        <dbReference type="Proteomes" id="UP001152658"/>
    </source>
</evidence>